<comment type="similarity">
    <text evidence="1">Belongs to the serpin family. Ov-serpin subfamily.</text>
</comment>
<dbReference type="AlphaFoldDB" id="A0A8C5ILE0"/>
<dbReference type="Proteomes" id="UP000694408">
    <property type="component" value="Unplaced"/>
</dbReference>
<dbReference type="Gene3D" id="2.30.39.10">
    <property type="entry name" value="Alpha-1-antitrypsin, domain 1"/>
    <property type="match status" value="1"/>
</dbReference>
<dbReference type="Pfam" id="PF00079">
    <property type="entry name" value="Serpin"/>
    <property type="match status" value="2"/>
</dbReference>
<dbReference type="InterPro" id="IPR042178">
    <property type="entry name" value="Serpin_sf_1"/>
</dbReference>
<dbReference type="SUPFAM" id="SSF56574">
    <property type="entry name" value="Serpins"/>
    <property type="match status" value="1"/>
</dbReference>
<protein>
    <recommendedName>
        <fullName evidence="2">Serpin domain-containing protein</fullName>
    </recommendedName>
</protein>
<dbReference type="Ensembl" id="ENSJHYT00000005012.1">
    <property type="protein sequence ID" value="ENSJHYP00000004062.1"/>
    <property type="gene ID" value="ENSJHYG00000003283.1"/>
</dbReference>
<dbReference type="InterPro" id="IPR000215">
    <property type="entry name" value="Serpin_fam"/>
</dbReference>
<evidence type="ECO:0000256" key="1">
    <source>
        <dbReference type="ARBA" id="ARBA00006426"/>
    </source>
</evidence>
<sequence>MYNIIFYYIFKRNADFTMGSISAANAEFCFDVFKEVKLHHPNDNIFYCPLSMIAALAMVYLGARNNTEYQMEKVLHFDKIAGLGSIQTKVQKPKCGKSANIHLLFKEILSDITAPEANYSLHIANRLYAEKTSQILPIYLKCVKKLYRSGLEMVNFKTASNQARQRINSWVKNQTNGQIQDFLEPSSVNPQTVLVLVNAIYFKGKWKTPFQEEHTEEVPFNVTEVGGTDTLSGQMCICCINSSVLIGWVIYLGPHSSGTILVGLENKISFEKLTEWTSSEVMEKKRVKVYLPRMKIEEKYNLTSVLTSLGMTDLFSPAANLSGISAAESLRVSEAVHEAYLEVNEEGTEEGTGSADDTEDILYSSEFEEFRADHPFLFLIKHNPSNLILFFGRYCYP</sequence>
<accession>A0A8C5ILE0</accession>
<dbReference type="SMART" id="SM00093">
    <property type="entry name" value="SERPIN"/>
    <property type="match status" value="1"/>
</dbReference>
<dbReference type="InterPro" id="IPR036186">
    <property type="entry name" value="Serpin_sf"/>
</dbReference>
<dbReference type="InterPro" id="IPR042185">
    <property type="entry name" value="Serpin_sf_2"/>
</dbReference>
<dbReference type="GO" id="GO:0004867">
    <property type="term" value="F:serine-type endopeptidase inhibitor activity"/>
    <property type="evidence" value="ECO:0007669"/>
    <property type="project" value="InterPro"/>
</dbReference>
<evidence type="ECO:0000259" key="2">
    <source>
        <dbReference type="SMART" id="SM00093"/>
    </source>
</evidence>
<dbReference type="GO" id="GO:0005615">
    <property type="term" value="C:extracellular space"/>
    <property type="evidence" value="ECO:0007669"/>
    <property type="project" value="InterPro"/>
</dbReference>
<dbReference type="PANTHER" id="PTHR11461">
    <property type="entry name" value="SERINE PROTEASE INHIBITOR, SERPIN"/>
    <property type="match status" value="1"/>
</dbReference>
<proteinExistence type="inferred from homology"/>
<dbReference type="Gene3D" id="3.30.497.10">
    <property type="entry name" value="Antithrombin, subunit I, domain 2"/>
    <property type="match status" value="2"/>
</dbReference>
<name>A0A8C5ILE0_JUNHY</name>
<feature type="domain" description="Serpin" evidence="2">
    <location>
        <begin position="30"/>
        <end position="397"/>
    </location>
</feature>
<evidence type="ECO:0000313" key="4">
    <source>
        <dbReference type="Proteomes" id="UP000694408"/>
    </source>
</evidence>
<dbReference type="InterPro" id="IPR023796">
    <property type="entry name" value="Serpin_dom"/>
</dbReference>
<organism evidence="3 4">
    <name type="scientific">Junco hyemalis</name>
    <name type="common">Dark-eyed junco</name>
    <dbReference type="NCBI Taxonomy" id="40217"/>
    <lineage>
        <taxon>Eukaryota</taxon>
        <taxon>Metazoa</taxon>
        <taxon>Chordata</taxon>
        <taxon>Craniata</taxon>
        <taxon>Vertebrata</taxon>
        <taxon>Euteleostomi</taxon>
        <taxon>Archelosauria</taxon>
        <taxon>Archosauria</taxon>
        <taxon>Dinosauria</taxon>
        <taxon>Saurischia</taxon>
        <taxon>Theropoda</taxon>
        <taxon>Coelurosauria</taxon>
        <taxon>Aves</taxon>
        <taxon>Neognathae</taxon>
        <taxon>Neoaves</taxon>
        <taxon>Telluraves</taxon>
        <taxon>Australaves</taxon>
        <taxon>Passeriformes</taxon>
        <taxon>Passerellidae</taxon>
        <taxon>Junco</taxon>
    </lineage>
</organism>
<evidence type="ECO:0000313" key="3">
    <source>
        <dbReference type="Ensembl" id="ENSJHYP00000004062.1"/>
    </source>
</evidence>
<dbReference type="PROSITE" id="PS00284">
    <property type="entry name" value="SERPIN"/>
    <property type="match status" value="1"/>
</dbReference>
<dbReference type="PANTHER" id="PTHR11461:SF186">
    <property type="entry name" value="SERPIN B4"/>
    <property type="match status" value="1"/>
</dbReference>
<dbReference type="FunFam" id="3.30.497.10:FF:000001">
    <property type="entry name" value="Serine protease inhibitor"/>
    <property type="match status" value="1"/>
</dbReference>
<dbReference type="InterPro" id="IPR023795">
    <property type="entry name" value="Serpin_CS"/>
</dbReference>
<keyword evidence="4" id="KW-1185">Reference proteome</keyword>
<reference evidence="3" key="2">
    <citation type="submission" date="2025-09" db="UniProtKB">
        <authorList>
            <consortium name="Ensembl"/>
        </authorList>
    </citation>
    <scope>IDENTIFICATION</scope>
</reference>
<reference evidence="3" key="1">
    <citation type="submission" date="2025-08" db="UniProtKB">
        <authorList>
            <consortium name="Ensembl"/>
        </authorList>
    </citation>
    <scope>IDENTIFICATION</scope>
</reference>